<evidence type="ECO:0000313" key="2">
    <source>
        <dbReference type="EMBL" id="TEB20829.1"/>
    </source>
</evidence>
<accession>A0A4Y7SGF9</accession>
<name>A0A4Y7SGF9_COPMI</name>
<dbReference type="Proteomes" id="UP000298030">
    <property type="component" value="Unassembled WGS sequence"/>
</dbReference>
<feature type="chain" id="PRO_5021266509" description="Secreted protein" evidence="1">
    <location>
        <begin position="33"/>
        <end position="147"/>
    </location>
</feature>
<organism evidence="2 3">
    <name type="scientific">Coprinellus micaceus</name>
    <name type="common">Glistening ink-cap mushroom</name>
    <name type="synonym">Coprinus micaceus</name>
    <dbReference type="NCBI Taxonomy" id="71717"/>
    <lineage>
        <taxon>Eukaryota</taxon>
        <taxon>Fungi</taxon>
        <taxon>Dikarya</taxon>
        <taxon>Basidiomycota</taxon>
        <taxon>Agaricomycotina</taxon>
        <taxon>Agaricomycetes</taxon>
        <taxon>Agaricomycetidae</taxon>
        <taxon>Agaricales</taxon>
        <taxon>Agaricineae</taxon>
        <taxon>Psathyrellaceae</taxon>
        <taxon>Coprinellus</taxon>
    </lineage>
</organism>
<protein>
    <recommendedName>
        <fullName evidence="4">Secreted protein</fullName>
    </recommendedName>
</protein>
<dbReference type="AlphaFoldDB" id="A0A4Y7SGF9"/>
<comment type="caution">
    <text evidence="2">The sequence shown here is derived from an EMBL/GenBank/DDBJ whole genome shotgun (WGS) entry which is preliminary data.</text>
</comment>
<feature type="signal peptide" evidence="1">
    <location>
        <begin position="1"/>
        <end position="32"/>
    </location>
</feature>
<gene>
    <name evidence="2" type="ORF">FA13DRAFT_199851</name>
</gene>
<dbReference type="EMBL" id="QPFP01000130">
    <property type="protein sequence ID" value="TEB20829.1"/>
    <property type="molecule type" value="Genomic_DNA"/>
</dbReference>
<evidence type="ECO:0000256" key="1">
    <source>
        <dbReference type="SAM" id="SignalP"/>
    </source>
</evidence>
<proteinExistence type="predicted"/>
<reference evidence="2 3" key="1">
    <citation type="journal article" date="2019" name="Nat. Ecol. Evol.">
        <title>Megaphylogeny resolves global patterns of mushroom evolution.</title>
        <authorList>
            <person name="Varga T."/>
            <person name="Krizsan K."/>
            <person name="Foldi C."/>
            <person name="Dima B."/>
            <person name="Sanchez-Garcia M."/>
            <person name="Sanchez-Ramirez S."/>
            <person name="Szollosi G.J."/>
            <person name="Szarkandi J.G."/>
            <person name="Papp V."/>
            <person name="Albert L."/>
            <person name="Andreopoulos W."/>
            <person name="Angelini C."/>
            <person name="Antonin V."/>
            <person name="Barry K.W."/>
            <person name="Bougher N.L."/>
            <person name="Buchanan P."/>
            <person name="Buyck B."/>
            <person name="Bense V."/>
            <person name="Catcheside P."/>
            <person name="Chovatia M."/>
            <person name="Cooper J."/>
            <person name="Damon W."/>
            <person name="Desjardin D."/>
            <person name="Finy P."/>
            <person name="Geml J."/>
            <person name="Haridas S."/>
            <person name="Hughes K."/>
            <person name="Justo A."/>
            <person name="Karasinski D."/>
            <person name="Kautmanova I."/>
            <person name="Kiss B."/>
            <person name="Kocsube S."/>
            <person name="Kotiranta H."/>
            <person name="LaButti K.M."/>
            <person name="Lechner B.E."/>
            <person name="Liimatainen K."/>
            <person name="Lipzen A."/>
            <person name="Lukacs Z."/>
            <person name="Mihaltcheva S."/>
            <person name="Morgado L.N."/>
            <person name="Niskanen T."/>
            <person name="Noordeloos M.E."/>
            <person name="Ohm R.A."/>
            <person name="Ortiz-Santana B."/>
            <person name="Ovrebo C."/>
            <person name="Racz N."/>
            <person name="Riley R."/>
            <person name="Savchenko A."/>
            <person name="Shiryaev A."/>
            <person name="Soop K."/>
            <person name="Spirin V."/>
            <person name="Szebenyi C."/>
            <person name="Tomsovsky M."/>
            <person name="Tulloss R.E."/>
            <person name="Uehling J."/>
            <person name="Grigoriev I.V."/>
            <person name="Vagvolgyi C."/>
            <person name="Papp T."/>
            <person name="Martin F.M."/>
            <person name="Miettinen O."/>
            <person name="Hibbett D.S."/>
            <person name="Nagy L.G."/>
        </authorList>
    </citation>
    <scope>NUCLEOTIDE SEQUENCE [LARGE SCALE GENOMIC DNA]</scope>
    <source>
        <strain evidence="2 3">FP101781</strain>
    </source>
</reference>
<sequence>MSSAGTRSQALSWTARILCLIASPLALQLAQTTPTPQAPLPLGVMVFPLRAPIYASWIRCRVPNSGVFIGWILVGSVLRLAPGFLCPTSSMLVFNAVFRCNSILESGLCFLRSGCQTVIAKVSHIEPASVYRVAEVSWSHLDGERHM</sequence>
<evidence type="ECO:0000313" key="3">
    <source>
        <dbReference type="Proteomes" id="UP000298030"/>
    </source>
</evidence>
<keyword evidence="3" id="KW-1185">Reference proteome</keyword>
<evidence type="ECO:0008006" key="4">
    <source>
        <dbReference type="Google" id="ProtNLM"/>
    </source>
</evidence>
<keyword evidence="1" id="KW-0732">Signal</keyword>